<dbReference type="PANTHER" id="PTHR44591">
    <property type="entry name" value="STRESS RESPONSE REGULATOR PROTEIN 1"/>
    <property type="match status" value="1"/>
</dbReference>
<evidence type="ECO:0000313" key="5">
    <source>
        <dbReference type="Proteomes" id="UP001596264"/>
    </source>
</evidence>
<dbReference type="Proteomes" id="UP001596264">
    <property type="component" value="Unassembled WGS sequence"/>
</dbReference>
<evidence type="ECO:0000313" key="4">
    <source>
        <dbReference type="EMBL" id="MFC6380365.1"/>
    </source>
</evidence>
<evidence type="ECO:0000256" key="1">
    <source>
        <dbReference type="ARBA" id="ARBA00022553"/>
    </source>
</evidence>
<dbReference type="SUPFAM" id="SSF52172">
    <property type="entry name" value="CheY-like"/>
    <property type="match status" value="2"/>
</dbReference>
<dbReference type="RefSeq" id="WP_201562839.1">
    <property type="nucleotide sequence ID" value="NZ_CAJGZK010000010.1"/>
</dbReference>
<dbReference type="InterPro" id="IPR001789">
    <property type="entry name" value="Sig_transdc_resp-reg_receiver"/>
</dbReference>
<sequence>MNELENDISNNISAADLGAESKPKLAFIDDEQRILRSMKLLFRKTHDVFITTDPTEYIDYIRNNHVHVAVSDQRMPERVGVDILREVKEVSPSTMRILLTGYADLNAIIGSINDGEIYRYLTKPCKSEELLAVVGRATEIALTYNPDEDAEQFDSSGNKQTLLVIDETNELIEQIRKQFSNNYKVLHAKGLEEAYDYLANEDIGVCITDINVSGENIAPIIFTLKQDAPHLVVLVQTEFQDAGLLIDLINKGQVYRCLPKPMRASLLEISVNRAFQHHAKLKASPDLVKRYEVEHDPENDVRIDLSSRVRSLIGKLRKRFSL</sequence>
<feature type="modified residue" description="4-aspartylphosphate" evidence="2">
    <location>
        <position position="209"/>
    </location>
</feature>
<dbReference type="InterPro" id="IPR011006">
    <property type="entry name" value="CheY-like_superfamily"/>
</dbReference>
<dbReference type="Pfam" id="PF00072">
    <property type="entry name" value="Response_reg"/>
    <property type="match status" value="2"/>
</dbReference>
<organism evidence="4 5">
    <name type="scientific">Psychrobacter glacincola</name>
    <dbReference type="NCBI Taxonomy" id="56810"/>
    <lineage>
        <taxon>Bacteria</taxon>
        <taxon>Pseudomonadati</taxon>
        <taxon>Pseudomonadota</taxon>
        <taxon>Gammaproteobacteria</taxon>
        <taxon>Moraxellales</taxon>
        <taxon>Moraxellaceae</taxon>
        <taxon>Psychrobacter</taxon>
    </lineage>
</organism>
<evidence type="ECO:0000259" key="3">
    <source>
        <dbReference type="PROSITE" id="PS50110"/>
    </source>
</evidence>
<dbReference type="EMBL" id="JBHSTZ010000007">
    <property type="protein sequence ID" value="MFC6380365.1"/>
    <property type="molecule type" value="Genomic_DNA"/>
</dbReference>
<feature type="modified residue" description="4-aspartylphosphate" evidence="2">
    <location>
        <position position="72"/>
    </location>
</feature>
<dbReference type="Gene3D" id="3.40.50.2300">
    <property type="match status" value="2"/>
</dbReference>
<gene>
    <name evidence="4" type="ORF">ACFP58_02600</name>
</gene>
<reference evidence="5" key="1">
    <citation type="journal article" date="2019" name="Int. J. Syst. Evol. Microbiol.">
        <title>The Global Catalogue of Microorganisms (GCM) 10K type strain sequencing project: providing services to taxonomists for standard genome sequencing and annotation.</title>
        <authorList>
            <consortium name="The Broad Institute Genomics Platform"/>
            <consortium name="The Broad Institute Genome Sequencing Center for Infectious Disease"/>
            <person name="Wu L."/>
            <person name="Ma J."/>
        </authorList>
    </citation>
    <scope>NUCLEOTIDE SEQUENCE [LARGE SCALE GENOMIC DNA]</scope>
    <source>
        <strain evidence="5">CCM 2050</strain>
    </source>
</reference>
<protein>
    <submittedName>
        <fullName evidence="4">Response regulator</fullName>
    </submittedName>
</protein>
<dbReference type="CDD" id="cd17569">
    <property type="entry name" value="REC_HupR-like"/>
    <property type="match status" value="1"/>
</dbReference>
<comment type="caution">
    <text evidence="4">The sequence shown here is derived from an EMBL/GenBank/DDBJ whole genome shotgun (WGS) entry which is preliminary data.</text>
</comment>
<keyword evidence="1 2" id="KW-0597">Phosphoprotein</keyword>
<dbReference type="PROSITE" id="PS50110">
    <property type="entry name" value="RESPONSE_REGULATORY"/>
    <property type="match status" value="2"/>
</dbReference>
<dbReference type="InterPro" id="IPR050595">
    <property type="entry name" value="Bact_response_regulator"/>
</dbReference>
<dbReference type="SMART" id="SM00448">
    <property type="entry name" value="REC"/>
    <property type="match status" value="1"/>
</dbReference>
<name>A0ABW1W5Q9_9GAMM</name>
<accession>A0ABW1W5Q9</accession>
<dbReference type="PANTHER" id="PTHR44591:SF19">
    <property type="entry name" value="TWO-COMPONENT RESPONSE REGULATOR-RELATED"/>
    <property type="match status" value="1"/>
</dbReference>
<proteinExistence type="predicted"/>
<feature type="domain" description="Response regulatory" evidence="3">
    <location>
        <begin position="161"/>
        <end position="275"/>
    </location>
</feature>
<evidence type="ECO:0000256" key="2">
    <source>
        <dbReference type="PROSITE-ProRule" id="PRU00169"/>
    </source>
</evidence>
<keyword evidence="5" id="KW-1185">Reference proteome</keyword>
<feature type="domain" description="Response regulatory" evidence="3">
    <location>
        <begin position="24"/>
        <end position="138"/>
    </location>
</feature>